<name>X6LW65_RETFI</name>
<sequence length="241" mass="27898">MFVFMWLNNLIKKQQVVYMFKIFVRSHMHRAQKQPKIKRFAFIEQKPIELGASTNAIIDYINNINKKELDLSDTIDVNKIKYNIENTAHAVEAYSDKVGNHVNILSCLCTIYKDITDSNFYDGKDITLNVCLVKNKEFTDTRAKRKTARPDLIFLVIDYKILSELAQFLYSTTQKENTWNAGIQKLTAKAKSSSKISSPNLLNKKKKLVNVPNDKKADELIEDHKNDILSWSRYTKASLKK</sequence>
<gene>
    <name evidence="1" type="ORF">RFI_31775</name>
</gene>
<evidence type="ECO:0000313" key="1">
    <source>
        <dbReference type="EMBL" id="ETO05621.1"/>
    </source>
</evidence>
<accession>X6LW65</accession>
<proteinExistence type="predicted"/>
<organism evidence="1 2">
    <name type="scientific">Reticulomyxa filosa</name>
    <dbReference type="NCBI Taxonomy" id="46433"/>
    <lineage>
        <taxon>Eukaryota</taxon>
        <taxon>Sar</taxon>
        <taxon>Rhizaria</taxon>
        <taxon>Retaria</taxon>
        <taxon>Foraminifera</taxon>
        <taxon>Monothalamids</taxon>
        <taxon>Reticulomyxidae</taxon>
        <taxon>Reticulomyxa</taxon>
    </lineage>
</organism>
<keyword evidence="2" id="KW-1185">Reference proteome</keyword>
<evidence type="ECO:0000313" key="2">
    <source>
        <dbReference type="Proteomes" id="UP000023152"/>
    </source>
</evidence>
<comment type="caution">
    <text evidence="1">The sequence shown here is derived from an EMBL/GenBank/DDBJ whole genome shotgun (WGS) entry which is preliminary data.</text>
</comment>
<dbReference type="Proteomes" id="UP000023152">
    <property type="component" value="Unassembled WGS sequence"/>
</dbReference>
<protein>
    <submittedName>
        <fullName evidence="1">Uncharacterized protein</fullName>
    </submittedName>
</protein>
<dbReference type="EMBL" id="ASPP01027920">
    <property type="protein sequence ID" value="ETO05621.1"/>
    <property type="molecule type" value="Genomic_DNA"/>
</dbReference>
<reference evidence="1 2" key="1">
    <citation type="journal article" date="2013" name="Curr. Biol.">
        <title>The Genome of the Foraminiferan Reticulomyxa filosa.</title>
        <authorList>
            <person name="Glockner G."/>
            <person name="Hulsmann N."/>
            <person name="Schleicher M."/>
            <person name="Noegel A.A."/>
            <person name="Eichinger L."/>
            <person name="Gallinger C."/>
            <person name="Pawlowski J."/>
            <person name="Sierra R."/>
            <person name="Euteneuer U."/>
            <person name="Pillet L."/>
            <person name="Moustafa A."/>
            <person name="Platzer M."/>
            <person name="Groth M."/>
            <person name="Szafranski K."/>
            <person name="Schliwa M."/>
        </authorList>
    </citation>
    <scope>NUCLEOTIDE SEQUENCE [LARGE SCALE GENOMIC DNA]</scope>
</reference>
<dbReference type="AlphaFoldDB" id="X6LW65"/>